<evidence type="ECO:0000313" key="2">
    <source>
        <dbReference type="Proteomes" id="UP000828941"/>
    </source>
</evidence>
<organism evidence="1 2">
    <name type="scientific">Bauhinia variegata</name>
    <name type="common">Purple orchid tree</name>
    <name type="synonym">Phanera variegata</name>
    <dbReference type="NCBI Taxonomy" id="167791"/>
    <lineage>
        <taxon>Eukaryota</taxon>
        <taxon>Viridiplantae</taxon>
        <taxon>Streptophyta</taxon>
        <taxon>Embryophyta</taxon>
        <taxon>Tracheophyta</taxon>
        <taxon>Spermatophyta</taxon>
        <taxon>Magnoliopsida</taxon>
        <taxon>eudicotyledons</taxon>
        <taxon>Gunneridae</taxon>
        <taxon>Pentapetalae</taxon>
        <taxon>rosids</taxon>
        <taxon>fabids</taxon>
        <taxon>Fabales</taxon>
        <taxon>Fabaceae</taxon>
        <taxon>Cercidoideae</taxon>
        <taxon>Cercideae</taxon>
        <taxon>Bauhiniinae</taxon>
        <taxon>Bauhinia</taxon>
    </lineage>
</organism>
<evidence type="ECO:0000313" key="1">
    <source>
        <dbReference type="EMBL" id="KAI4327312.1"/>
    </source>
</evidence>
<proteinExistence type="predicted"/>
<protein>
    <submittedName>
        <fullName evidence="1">Uncharacterized protein</fullName>
    </submittedName>
</protein>
<keyword evidence="2" id="KW-1185">Reference proteome</keyword>
<sequence length="118" mass="13446">MFAFVYCRLKAHFESNPRDLDLLKHDKVLSKNAPPPHLRDVPDYLLDKTTKEARAMVKLARDAMGHNNRRRGFKRKLRKGGDPLKTVSAEASKRARKGVSKGGESHSSDGHTRKKKQR</sequence>
<dbReference type="EMBL" id="CM039433">
    <property type="protein sequence ID" value="KAI4327312.1"/>
    <property type="molecule type" value="Genomic_DNA"/>
</dbReference>
<accession>A0ACB9MSW9</accession>
<comment type="caution">
    <text evidence="1">The sequence shown here is derived from an EMBL/GenBank/DDBJ whole genome shotgun (WGS) entry which is preliminary data.</text>
</comment>
<name>A0ACB9MSW9_BAUVA</name>
<reference evidence="1 2" key="1">
    <citation type="journal article" date="2022" name="DNA Res.">
        <title>Chromosomal-level genome assembly of the orchid tree Bauhinia variegata (Leguminosae; Cercidoideae) supports the allotetraploid origin hypothesis of Bauhinia.</title>
        <authorList>
            <person name="Zhong Y."/>
            <person name="Chen Y."/>
            <person name="Zheng D."/>
            <person name="Pang J."/>
            <person name="Liu Y."/>
            <person name="Luo S."/>
            <person name="Meng S."/>
            <person name="Qian L."/>
            <person name="Wei D."/>
            <person name="Dai S."/>
            <person name="Zhou R."/>
        </authorList>
    </citation>
    <scope>NUCLEOTIDE SEQUENCE [LARGE SCALE GENOMIC DNA]</scope>
    <source>
        <strain evidence="1">BV-YZ2020</strain>
    </source>
</reference>
<dbReference type="Proteomes" id="UP000828941">
    <property type="component" value="Chromosome 8"/>
</dbReference>
<gene>
    <name evidence="1" type="ORF">L6164_019788</name>
</gene>